<evidence type="ECO:0000313" key="14">
    <source>
        <dbReference type="Proteomes" id="UP000613177"/>
    </source>
</evidence>
<keyword evidence="9 10" id="KW-0067">ATP-binding</keyword>
<evidence type="ECO:0000256" key="4">
    <source>
        <dbReference type="ARBA" id="ARBA00022527"/>
    </source>
</evidence>
<dbReference type="InterPro" id="IPR017441">
    <property type="entry name" value="Protein_kinase_ATP_BS"/>
</dbReference>
<dbReference type="FunFam" id="3.30.200.20:FF:000087">
    <property type="entry name" value="Dual specificity tyrosine-phosphorylation-regulated kinase 1A"/>
    <property type="match status" value="1"/>
</dbReference>
<comment type="subcellular location">
    <subcellularLocation>
        <location evidence="1">Cytoplasm</location>
    </subcellularLocation>
</comment>
<dbReference type="AlphaFoldDB" id="A0A8H7SMJ9"/>
<dbReference type="InterPro" id="IPR008271">
    <property type="entry name" value="Ser/Thr_kinase_AS"/>
</dbReference>
<keyword evidence="14" id="KW-1185">Reference proteome</keyword>
<feature type="compositionally biased region" description="Low complexity" evidence="11">
    <location>
        <begin position="605"/>
        <end position="616"/>
    </location>
</feature>
<reference evidence="13" key="1">
    <citation type="submission" date="2021-01" db="EMBL/GenBank/DDBJ databases">
        <title>Metabolic potential, ecology and presence of endohyphal bacteria is reflected in genomic diversity of Mucoromycotina.</title>
        <authorList>
            <person name="Muszewska A."/>
            <person name="Okrasinska A."/>
            <person name="Steczkiewicz K."/>
            <person name="Drgas O."/>
            <person name="Orlowska M."/>
            <person name="Perlinska-Lenart U."/>
            <person name="Aleksandrzak-Piekarczyk T."/>
            <person name="Szatraj K."/>
            <person name="Zielenkiewicz U."/>
            <person name="Pilsyk S."/>
            <person name="Malc E."/>
            <person name="Mieczkowski P."/>
            <person name="Kruszewska J.S."/>
            <person name="Biernat P."/>
            <person name="Pawlowska J."/>
        </authorList>
    </citation>
    <scope>NUCLEOTIDE SEQUENCE</scope>
    <source>
        <strain evidence="13">WA0000018081</strain>
    </source>
</reference>
<dbReference type="InterPro" id="IPR011009">
    <property type="entry name" value="Kinase-like_dom_sf"/>
</dbReference>
<evidence type="ECO:0000256" key="9">
    <source>
        <dbReference type="ARBA" id="ARBA00022840"/>
    </source>
</evidence>
<dbReference type="Pfam" id="PF00069">
    <property type="entry name" value="Pkinase"/>
    <property type="match status" value="1"/>
</dbReference>
<dbReference type="GO" id="GO:0005737">
    <property type="term" value="C:cytoplasm"/>
    <property type="evidence" value="ECO:0007669"/>
    <property type="project" value="UniProtKB-SubCell"/>
</dbReference>
<sequence length="738" mass="84309">MESFHNKQDTNKKNFDKQPSISNSSSATTDSPRQHQDTNYIGITINDDNTRQEYLPETEPYSPIYQSPHSLPPSSSIQLNRVLLEEDSPTYIVQTEMSGAFLKIKTQADLPMSHHQLKATYSACNHGFKYNATNNPRRVLTKPSKASQNDGYDNDDFDYILYVNDILGSTEGHKYFILDVLGSGTFGQVVKCRNTKTQEIVAVKVVKNKLAYFKQSMMEVAILEMLNQRYDEHDKHHLLRLRDTFIHKKHLCLVFELLSVNLYELIKQNHFRGLSTNLVRVFTAQILDALTVLNEARIIHCDLKPENILLKNLESPTIKVIDFGSACHEVQTMYTYIQSRFYRSPEVLVGLPYTSAIDMWSLGCIAAELFLGLPLFPGSSEYNQLSRIVDMLGTPPNYMIEVGKNAHRYFDRDPTTREKRYELKPLEKYSREQAKSEQPSKRYFSAKTLTDLINTYPIMRKTQMSTKEIEKEKQNRLAFIDFLQGLLNLNPIERWSPQQAKQHPFITGEPFTCPFQPPFISRKQHHVIPKSTSSTNNGYRNVPSQPTYSDPFLSTSYSSLPNTNGMSKRSSYIPPLPSVLEPPHTNIYSQHLQPHHPQQPPPPLQQQQQQNVQQQQTLHIPQTGSNRPRANTVGTMQVPPQIQWATVDHSDGTVATEGSLYKGMDIGILPRWTTNNRQTIDLERDGDWREDTSLTPTSPMANNNVIPSTTTNRLPHHKRSNSSGIRYPTVDKILSGMV</sequence>
<keyword evidence="4" id="KW-0723">Serine/threonine-protein kinase</keyword>
<dbReference type="EMBL" id="JAEPRE010000137">
    <property type="protein sequence ID" value="KAG2231746.1"/>
    <property type="molecule type" value="Genomic_DNA"/>
</dbReference>
<dbReference type="PROSITE" id="PS00108">
    <property type="entry name" value="PROTEIN_KINASE_ST"/>
    <property type="match status" value="1"/>
</dbReference>
<keyword evidence="3" id="KW-0963">Cytoplasm</keyword>
<evidence type="ECO:0000256" key="11">
    <source>
        <dbReference type="SAM" id="MobiDB-lite"/>
    </source>
</evidence>
<proteinExistence type="inferred from homology"/>
<evidence type="ECO:0000256" key="10">
    <source>
        <dbReference type="PROSITE-ProRule" id="PRU10141"/>
    </source>
</evidence>
<feature type="compositionally biased region" description="Polar residues" evidence="11">
    <location>
        <begin position="530"/>
        <end position="570"/>
    </location>
</feature>
<dbReference type="InterPro" id="IPR000719">
    <property type="entry name" value="Prot_kinase_dom"/>
</dbReference>
<evidence type="ECO:0000256" key="5">
    <source>
        <dbReference type="ARBA" id="ARBA00022553"/>
    </source>
</evidence>
<dbReference type="GO" id="GO:0005524">
    <property type="term" value="F:ATP binding"/>
    <property type="evidence" value="ECO:0007669"/>
    <property type="project" value="UniProtKB-UniRule"/>
</dbReference>
<dbReference type="FunFam" id="1.10.510.10:FF:000380">
    <property type="entry name" value="Serine/threonine-protein kinase ppk15"/>
    <property type="match status" value="1"/>
</dbReference>
<comment type="caution">
    <text evidence="13">The sequence shown here is derived from an EMBL/GenBank/DDBJ whole genome shotgun (WGS) entry which is preliminary data.</text>
</comment>
<dbReference type="GO" id="GO:0005634">
    <property type="term" value="C:nucleus"/>
    <property type="evidence" value="ECO:0007669"/>
    <property type="project" value="TreeGrafter"/>
</dbReference>
<evidence type="ECO:0000256" key="8">
    <source>
        <dbReference type="ARBA" id="ARBA00022777"/>
    </source>
</evidence>
<name>A0A8H7SMJ9_9FUNG</name>
<dbReference type="SUPFAM" id="SSF56112">
    <property type="entry name" value="Protein kinase-like (PK-like)"/>
    <property type="match status" value="1"/>
</dbReference>
<dbReference type="SMART" id="SM00220">
    <property type="entry name" value="S_TKc"/>
    <property type="match status" value="1"/>
</dbReference>
<dbReference type="PANTHER" id="PTHR24058:SF17">
    <property type="entry name" value="HOMEODOMAIN INTERACTING PROTEIN KINASE, ISOFORM D"/>
    <property type="match status" value="1"/>
</dbReference>
<keyword evidence="5" id="KW-0597">Phosphoprotein</keyword>
<evidence type="ECO:0000256" key="3">
    <source>
        <dbReference type="ARBA" id="ARBA00022490"/>
    </source>
</evidence>
<gene>
    <name evidence="13" type="ORF">INT48_007466</name>
</gene>
<evidence type="ECO:0000256" key="7">
    <source>
        <dbReference type="ARBA" id="ARBA00022741"/>
    </source>
</evidence>
<dbReference type="GO" id="GO:0004713">
    <property type="term" value="F:protein tyrosine kinase activity"/>
    <property type="evidence" value="ECO:0007669"/>
    <property type="project" value="TreeGrafter"/>
</dbReference>
<dbReference type="PROSITE" id="PS00107">
    <property type="entry name" value="PROTEIN_KINASE_ATP"/>
    <property type="match status" value="1"/>
</dbReference>
<feature type="region of interest" description="Disordered" evidence="11">
    <location>
        <begin position="527"/>
        <end position="630"/>
    </location>
</feature>
<feature type="compositionally biased region" description="Polar residues" evidence="11">
    <location>
        <begin position="693"/>
        <end position="713"/>
    </location>
</feature>
<comment type="similarity">
    <text evidence="2">Belongs to the protein kinase superfamily. CMGC Ser/Thr protein kinase family. MNB/DYRK subfamily.</text>
</comment>
<accession>A0A8H7SMJ9</accession>
<keyword evidence="7 10" id="KW-0547">Nucleotide-binding</keyword>
<evidence type="ECO:0000259" key="12">
    <source>
        <dbReference type="PROSITE" id="PS50011"/>
    </source>
</evidence>
<feature type="compositionally biased region" description="Polar residues" evidence="11">
    <location>
        <begin position="617"/>
        <end position="630"/>
    </location>
</feature>
<evidence type="ECO:0000256" key="6">
    <source>
        <dbReference type="ARBA" id="ARBA00022679"/>
    </source>
</evidence>
<feature type="compositionally biased region" description="Low complexity" evidence="11">
    <location>
        <begin position="20"/>
        <end position="31"/>
    </location>
</feature>
<dbReference type="Gene3D" id="1.10.510.10">
    <property type="entry name" value="Transferase(Phosphotransferase) domain 1"/>
    <property type="match status" value="1"/>
</dbReference>
<dbReference type="Gene3D" id="3.30.200.20">
    <property type="entry name" value="Phosphorylase Kinase, domain 1"/>
    <property type="match status" value="1"/>
</dbReference>
<dbReference type="CDD" id="cd14212">
    <property type="entry name" value="PKc_YAK1"/>
    <property type="match status" value="1"/>
</dbReference>
<feature type="region of interest" description="Disordered" evidence="11">
    <location>
        <begin position="693"/>
        <end position="726"/>
    </location>
</feature>
<keyword evidence="6" id="KW-0808">Transferase</keyword>
<feature type="region of interest" description="Disordered" evidence="11">
    <location>
        <begin position="1"/>
        <end position="40"/>
    </location>
</feature>
<dbReference type="GO" id="GO:0004674">
    <property type="term" value="F:protein serine/threonine kinase activity"/>
    <property type="evidence" value="ECO:0007669"/>
    <property type="project" value="UniProtKB-KW"/>
</dbReference>
<evidence type="ECO:0000256" key="1">
    <source>
        <dbReference type="ARBA" id="ARBA00004496"/>
    </source>
</evidence>
<evidence type="ECO:0000256" key="2">
    <source>
        <dbReference type="ARBA" id="ARBA00008867"/>
    </source>
</evidence>
<evidence type="ECO:0000313" key="13">
    <source>
        <dbReference type="EMBL" id="KAG2231746.1"/>
    </source>
</evidence>
<feature type="compositionally biased region" description="Basic and acidic residues" evidence="11">
    <location>
        <begin position="1"/>
        <end position="16"/>
    </location>
</feature>
<dbReference type="PANTHER" id="PTHR24058">
    <property type="entry name" value="DUAL SPECIFICITY PROTEIN KINASE"/>
    <property type="match status" value="1"/>
</dbReference>
<protein>
    <recommendedName>
        <fullName evidence="12">Protein kinase domain-containing protein</fullName>
    </recommendedName>
</protein>
<dbReference type="InterPro" id="IPR050494">
    <property type="entry name" value="Ser_Thr_dual-spec_kinase"/>
</dbReference>
<feature type="binding site" evidence="10">
    <location>
        <position position="204"/>
    </location>
    <ligand>
        <name>ATP</name>
        <dbReference type="ChEBI" id="CHEBI:30616"/>
    </ligand>
</feature>
<feature type="domain" description="Protein kinase" evidence="12">
    <location>
        <begin position="175"/>
        <end position="506"/>
    </location>
</feature>
<organism evidence="13 14">
    <name type="scientific">Thamnidium elegans</name>
    <dbReference type="NCBI Taxonomy" id="101142"/>
    <lineage>
        <taxon>Eukaryota</taxon>
        <taxon>Fungi</taxon>
        <taxon>Fungi incertae sedis</taxon>
        <taxon>Mucoromycota</taxon>
        <taxon>Mucoromycotina</taxon>
        <taxon>Mucoromycetes</taxon>
        <taxon>Mucorales</taxon>
        <taxon>Mucorineae</taxon>
        <taxon>Mucoraceae</taxon>
        <taxon>Thamnidium</taxon>
    </lineage>
</organism>
<dbReference type="PROSITE" id="PS50011">
    <property type="entry name" value="PROTEIN_KINASE_DOM"/>
    <property type="match status" value="1"/>
</dbReference>
<dbReference type="Proteomes" id="UP000613177">
    <property type="component" value="Unassembled WGS sequence"/>
</dbReference>
<keyword evidence="8" id="KW-0418">Kinase</keyword>